<dbReference type="Pfam" id="PF04909">
    <property type="entry name" value="Amidohydro_2"/>
    <property type="match status" value="1"/>
</dbReference>
<dbReference type="Proteomes" id="UP001595816">
    <property type="component" value="Unassembled WGS sequence"/>
</dbReference>
<dbReference type="EMBL" id="JBHSAY010000009">
    <property type="protein sequence ID" value="MFC4133092.1"/>
    <property type="molecule type" value="Genomic_DNA"/>
</dbReference>
<dbReference type="RefSeq" id="WP_253751770.1">
    <property type="nucleotide sequence ID" value="NZ_JAMZDZ010000001.1"/>
</dbReference>
<comment type="caution">
    <text evidence="2">The sequence shown here is derived from an EMBL/GenBank/DDBJ whole genome shotgun (WGS) entry which is preliminary data.</text>
</comment>
<evidence type="ECO:0000313" key="3">
    <source>
        <dbReference type="Proteomes" id="UP001595816"/>
    </source>
</evidence>
<keyword evidence="3" id="KW-1185">Reference proteome</keyword>
<dbReference type="SUPFAM" id="SSF51556">
    <property type="entry name" value="Metallo-dependent hydrolases"/>
    <property type="match status" value="1"/>
</dbReference>
<name>A0ABV8LRW6_9ACTN</name>
<reference evidence="3" key="1">
    <citation type="journal article" date="2019" name="Int. J. Syst. Evol. Microbiol.">
        <title>The Global Catalogue of Microorganisms (GCM) 10K type strain sequencing project: providing services to taxonomists for standard genome sequencing and annotation.</title>
        <authorList>
            <consortium name="The Broad Institute Genomics Platform"/>
            <consortium name="The Broad Institute Genome Sequencing Center for Infectious Disease"/>
            <person name="Wu L."/>
            <person name="Ma J."/>
        </authorList>
    </citation>
    <scope>NUCLEOTIDE SEQUENCE [LARGE SCALE GENOMIC DNA]</scope>
    <source>
        <strain evidence="3">CGMCC 4.7289</strain>
    </source>
</reference>
<feature type="domain" description="Amidohydrolase-related" evidence="1">
    <location>
        <begin position="142"/>
        <end position="361"/>
    </location>
</feature>
<dbReference type="InterPro" id="IPR032466">
    <property type="entry name" value="Metal_Hydrolase"/>
</dbReference>
<protein>
    <submittedName>
        <fullName evidence="2">Amidohydrolase family protein</fullName>
    </submittedName>
</protein>
<dbReference type="PANTHER" id="PTHR43383:SF2">
    <property type="entry name" value="AMIDOHYDROLASE 2 FAMILY PROTEIN"/>
    <property type="match status" value="1"/>
</dbReference>
<dbReference type="InterPro" id="IPR006680">
    <property type="entry name" value="Amidohydro-rel"/>
</dbReference>
<gene>
    <name evidence="2" type="ORF">ACFOZ4_20965</name>
</gene>
<dbReference type="Gene3D" id="3.20.20.140">
    <property type="entry name" value="Metal-dependent hydrolases"/>
    <property type="match status" value="1"/>
</dbReference>
<accession>A0ABV8LRW6</accession>
<dbReference type="PANTHER" id="PTHR43383">
    <property type="entry name" value="NODULIN 6"/>
    <property type="match status" value="1"/>
</dbReference>
<proteinExistence type="predicted"/>
<evidence type="ECO:0000313" key="2">
    <source>
        <dbReference type="EMBL" id="MFC4133092.1"/>
    </source>
</evidence>
<evidence type="ECO:0000259" key="1">
    <source>
        <dbReference type="Pfam" id="PF04909"/>
    </source>
</evidence>
<organism evidence="2 3">
    <name type="scientific">Hamadaea flava</name>
    <dbReference type="NCBI Taxonomy" id="1742688"/>
    <lineage>
        <taxon>Bacteria</taxon>
        <taxon>Bacillati</taxon>
        <taxon>Actinomycetota</taxon>
        <taxon>Actinomycetes</taxon>
        <taxon>Micromonosporales</taxon>
        <taxon>Micromonosporaceae</taxon>
        <taxon>Hamadaea</taxon>
    </lineage>
</organism>
<sequence length="361" mass="38863">MRECVAALPLTDHHCHGVVRRDLDATAFAGLLTEGPRGSWDSLLGFAVRKHCAPLLDLPTHAPPADYLDRRASLGHAEVTDRFLTAAGLGALCVDTGYLPEPLLTPQELGSAAGAAAHEVVRLEQLAEQLLTSGVDAMGFATAFRENLAARAEAAVAAKSVAAYRMGLALDPRRPTDSDVTAAAGLALAMMGRGGPARIADETLHRFLIWTAVDLDLPVQFHTGFGDPDLNLHQTNPALLTPLLRAIEPTGVPMLLLHTYPYHREAGYLTQVFDNVYFDVGLALHNVGTRATAVLAEALELAPFTKMLYSSDAFGLPEFYYLAATLFREALSGFLADFTETDAKRIVHLIGVDNAARVYRL</sequence>